<dbReference type="AlphaFoldDB" id="A0A059EZ28"/>
<dbReference type="PANTHER" id="PTHR12558:SF10">
    <property type="entry name" value="CELL DIVISION CYCLE PROTEIN 23 HOMOLOG"/>
    <property type="match status" value="1"/>
</dbReference>
<dbReference type="GO" id="GO:0005680">
    <property type="term" value="C:anaphase-promoting complex"/>
    <property type="evidence" value="ECO:0007669"/>
    <property type="project" value="TreeGrafter"/>
</dbReference>
<dbReference type="GO" id="GO:0045842">
    <property type="term" value="P:positive regulation of mitotic metaphase/anaphase transition"/>
    <property type="evidence" value="ECO:0007669"/>
    <property type="project" value="TreeGrafter"/>
</dbReference>
<protein>
    <recommendedName>
        <fullName evidence="5">Cdc23 domain-containing protein</fullName>
    </recommendedName>
</protein>
<dbReference type="GO" id="GO:0051301">
    <property type="term" value="P:cell division"/>
    <property type="evidence" value="ECO:0007669"/>
    <property type="project" value="TreeGrafter"/>
</dbReference>
<dbReference type="PROSITE" id="PS50005">
    <property type="entry name" value="TPR"/>
    <property type="match status" value="1"/>
</dbReference>
<dbReference type="VEuPathDB" id="MicrosporidiaDB:H312_02438"/>
<reference evidence="3 4" key="2">
    <citation type="submission" date="2014-03" db="EMBL/GenBank/DDBJ databases">
        <title>The Genome Sequence of Anncaliia algerae insect isolate PRA339.</title>
        <authorList>
            <consortium name="The Broad Institute Genome Sequencing Platform"/>
            <consortium name="The Broad Institute Genome Sequencing Center for Infectious Disease"/>
            <person name="Cuomo C."/>
            <person name="Becnel J."/>
            <person name="Sanscrainte N."/>
            <person name="Walker B."/>
            <person name="Young S.K."/>
            <person name="Zeng Q."/>
            <person name="Gargeya S."/>
            <person name="Fitzgerald M."/>
            <person name="Haas B."/>
            <person name="Abouelleil A."/>
            <person name="Alvarado L."/>
            <person name="Arachchi H.M."/>
            <person name="Berlin A.M."/>
            <person name="Chapman S.B."/>
            <person name="Dewar J."/>
            <person name="Goldberg J."/>
            <person name="Griggs A."/>
            <person name="Gujja S."/>
            <person name="Hansen M."/>
            <person name="Howarth C."/>
            <person name="Imamovic A."/>
            <person name="Larimer J."/>
            <person name="McCowan C."/>
            <person name="Murphy C."/>
            <person name="Neiman D."/>
            <person name="Pearson M."/>
            <person name="Priest M."/>
            <person name="Roberts A."/>
            <person name="Saif S."/>
            <person name="Shea T."/>
            <person name="Sisk P."/>
            <person name="Sykes S."/>
            <person name="Wortman J."/>
            <person name="Nusbaum C."/>
            <person name="Birren B."/>
        </authorList>
    </citation>
    <scope>NUCLEOTIDE SEQUENCE [LARGE SCALE GENOMIC DNA]</scope>
    <source>
        <strain evidence="3 4">PRA339</strain>
    </source>
</reference>
<dbReference type="EMBL" id="KK365199">
    <property type="protein sequence ID" value="KCZ80165.1"/>
    <property type="molecule type" value="Genomic_DNA"/>
</dbReference>
<dbReference type="STRING" id="1288291.A0A059EZ28"/>
<dbReference type="SUPFAM" id="SSF48452">
    <property type="entry name" value="TPR-like"/>
    <property type="match status" value="1"/>
</dbReference>
<dbReference type="Pfam" id="PF13181">
    <property type="entry name" value="TPR_8"/>
    <property type="match status" value="1"/>
</dbReference>
<dbReference type="Proteomes" id="UP000030655">
    <property type="component" value="Unassembled WGS sequence"/>
</dbReference>
<name>A0A059EZ28_9MICR</name>
<dbReference type="PANTHER" id="PTHR12558">
    <property type="entry name" value="CELL DIVISION CYCLE 16,23,27"/>
    <property type="match status" value="1"/>
</dbReference>
<dbReference type="GO" id="GO:0031145">
    <property type="term" value="P:anaphase-promoting complex-dependent catabolic process"/>
    <property type="evidence" value="ECO:0007669"/>
    <property type="project" value="TreeGrafter"/>
</dbReference>
<proteinExistence type="predicted"/>
<dbReference type="SMART" id="SM00028">
    <property type="entry name" value="TPR"/>
    <property type="match status" value="4"/>
</dbReference>
<dbReference type="HOGENOM" id="CLU_018320_5_0_1"/>
<evidence type="ECO:0008006" key="5">
    <source>
        <dbReference type="Google" id="ProtNLM"/>
    </source>
</evidence>
<evidence type="ECO:0000313" key="4">
    <source>
        <dbReference type="Proteomes" id="UP000030655"/>
    </source>
</evidence>
<dbReference type="OrthoDB" id="10262026at2759"/>
<keyword evidence="1 2" id="KW-0802">TPR repeat</keyword>
<evidence type="ECO:0000313" key="3">
    <source>
        <dbReference type="EMBL" id="KCZ80165.1"/>
    </source>
</evidence>
<accession>A0A059EZ28</accession>
<dbReference type="GO" id="GO:0016567">
    <property type="term" value="P:protein ubiquitination"/>
    <property type="evidence" value="ECO:0007669"/>
    <property type="project" value="TreeGrafter"/>
</dbReference>
<sequence length="423" mass="50607">MDAFYKRFLFKTTNMLGKLDNLPNITLNEEETINLSIFSLKEYHLLYKKYYCEHVKDDSLVFCSCYNLYQIYVRNKALLLFREVSKIESTIKPDEFLLFLEGVVTKENKCFKKVIEKNDLFWEAYEFLEEIPHVKTSLGQKLLSLHKLRAGISLEDNSFTNLFPQYLGTYFYHKKDFDRSLIYYEKYFAEINELDFIDLYSNILYLKNDKRLAMLAYKSYKVNKFRAETNVVVANYYSMKKDHFDSIKYFKNAIKLSSKFSICYTLIGHEFMELKNYQEAIKNYTLSVKLNKDYRAWFGLGQAYSALRIFQFALVFFKMSVNIRPNDAFLWLTFGNCYAKLKKDDCSKCFLKAYTLGEKESLVYLADYYKNQKKYSDSVKYYEKYVNEGGKESKRIIEFLLEYFNRLGNKKKVLLYKERLQNC</sequence>
<evidence type="ECO:0000256" key="2">
    <source>
        <dbReference type="PROSITE-ProRule" id="PRU00339"/>
    </source>
</evidence>
<dbReference type="InterPro" id="IPR019734">
    <property type="entry name" value="TPR_rpt"/>
</dbReference>
<reference evidence="4" key="1">
    <citation type="submission" date="2013-02" db="EMBL/GenBank/DDBJ databases">
        <authorList>
            <consortium name="The Broad Institute Genome Sequencing Platform"/>
            <person name="Cuomo C."/>
            <person name="Becnel J."/>
            <person name="Sanscrainte N."/>
            <person name="Walker B."/>
            <person name="Young S.K."/>
            <person name="Zeng Q."/>
            <person name="Gargeya S."/>
            <person name="Fitzgerald M."/>
            <person name="Haas B."/>
            <person name="Abouelleil A."/>
            <person name="Alvarado L."/>
            <person name="Arachchi H.M."/>
            <person name="Berlin A.M."/>
            <person name="Chapman S.B."/>
            <person name="Dewar J."/>
            <person name="Goldberg J."/>
            <person name="Griggs A."/>
            <person name="Gujja S."/>
            <person name="Hansen M."/>
            <person name="Howarth C."/>
            <person name="Imamovic A."/>
            <person name="Larimer J."/>
            <person name="McCowan C."/>
            <person name="Murphy C."/>
            <person name="Neiman D."/>
            <person name="Pearson M."/>
            <person name="Priest M."/>
            <person name="Roberts A."/>
            <person name="Saif S."/>
            <person name="Shea T."/>
            <person name="Sisk P."/>
            <person name="Sykes S."/>
            <person name="Wortman J."/>
            <person name="Nusbaum C."/>
            <person name="Birren B."/>
        </authorList>
    </citation>
    <scope>NUCLEOTIDE SEQUENCE [LARGE SCALE GENOMIC DNA]</scope>
    <source>
        <strain evidence="4">PRA339</strain>
    </source>
</reference>
<gene>
    <name evidence="3" type="ORF">H312_02438</name>
</gene>
<feature type="repeat" description="TPR" evidence="2">
    <location>
        <begin position="294"/>
        <end position="327"/>
    </location>
</feature>
<keyword evidence="4" id="KW-1185">Reference proteome</keyword>
<evidence type="ECO:0000256" key="1">
    <source>
        <dbReference type="ARBA" id="ARBA00022803"/>
    </source>
</evidence>
<dbReference type="Gene3D" id="1.25.40.10">
    <property type="entry name" value="Tetratricopeptide repeat domain"/>
    <property type="match status" value="2"/>
</dbReference>
<organism evidence="3 4">
    <name type="scientific">Anncaliia algerae PRA339</name>
    <dbReference type="NCBI Taxonomy" id="1288291"/>
    <lineage>
        <taxon>Eukaryota</taxon>
        <taxon>Fungi</taxon>
        <taxon>Fungi incertae sedis</taxon>
        <taxon>Microsporidia</taxon>
        <taxon>Tubulinosematoidea</taxon>
        <taxon>Tubulinosematidae</taxon>
        <taxon>Anncaliia</taxon>
    </lineage>
</organism>
<dbReference type="InterPro" id="IPR011990">
    <property type="entry name" value="TPR-like_helical_dom_sf"/>
</dbReference>